<protein>
    <submittedName>
        <fullName evidence="2">Rhodanese-like domain-containing protein</fullName>
    </submittedName>
</protein>
<dbReference type="InterPro" id="IPR001763">
    <property type="entry name" value="Rhodanese-like_dom"/>
</dbReference>
<dbReference type="Gene3D" id="3.40.250.10">
    <property type="entry name" value="Rhodanese-like domain"/>
    <property type="match status" value="1"/>
</dbReference>
<evidence type="ECO:0000259" key="1">
    <source>
        <dbReference type="PROSITE" id="PS50206"/>
    </source>
</evidence>
<dbReference type="AlphaFoldDB" id="A0AAE3SZM3"/>
<sequence length="135" mass="13951">MKFILDNWVLILIALSSGGMLAFPALRGAGQGTLTAQGAVQLINREKAVLVDVRDAEEYAAGHAVGARSVPLADLESKLASVVKNKTVPVLLICGSGTRARGAVAAAKKLGYENAQVIAGGMRGWADANLPVEKA</sequence>
<dbReference type="Pfam" id="PF00581">
    <property type="entry name" value="Rhodanese"/>
    <property type="match status" value="1"/>
</dbReference>
<dbReference type="PROSITE" id="PS50206">
    <property type="entry name" value="RHODANESE_3"/>
    <property type="match status" value="1"/>
</dbReference>
<proteinExistence type="predicted"/>
<dbReference type="Proteomes" id="UP001212602">
    <property type="component" value="Unassembled WGS sequence"/>
</dbReference>
<dbReference type="EMBL" id="JAQIPB010000003">
    <property type="protein sequence ID" value="MDA7416675.1"/>
    <property type="molecule type" value="Genomic_DNA"/>
</dbReference>
<name>A0AAE3SZM3_9BURK</name>
<dbReference type="RefSeq" id="WP_271427911.1">
    <property type="nucleotide sequence ID" value="NZ_JAQIPB010000003.1"/>
</dbReference>
<gene>
    <name evidence="2" type="ORF">PGB34_09895</name>
</gene>
<feature type="domain" description="Rhodanese" evidence="1">
    <location>
        <begin position="44"/>
        <end position="134"/>
    </location>
</feature>
<dbReference type="InterPro" id="IPR050229">
    <property type="entry name" value="GlpE_sulfurtransferase"/>
</dbReference>
<evidence type="ECO:0000313" key="3">
    <source>
        <dbReference type="Proteomes" id="UP001212602"/>
    </source>
</evidence>
<keyword evidence="3" id="KW-1185">Reference proteome</keyword>
<dbReference type="SMART" id="SM00450">
    <property type="entry name" value="RHOD"/>
    <property type="match status" value="1"/>
</dbReference>
<dbReference type="SUPFAM" id="SSF52821">
    <property type="entry name" value="Rhodanese/Cell cycle control phosphatase"/>
    <property type="match status" value="1"/>
</dbReference>
<dbReference type="PANTHER" id="PTHR43031:SF18">
    <property type="entry name" value="RHODANESE-RELATED SULFURTRANSFERASES"/>
    <property type="match status" value="1"/>
</dbReference>
<organism evidence="2 3">
    <name type="scientific">Xenophilus arseniciresistens</name>
    <dbReference type="NCBI Taxonomy" id="1283306"/>
    <lineage>
        <taxon>Bacteria</taxon>
        <taxon>Pseudomonadati</taxon>
        <taxon>Pseudomonadota</taxon>
        <taxon>Betaproteobacteria</taxon>
        <taxon>Burkholderiales</taxon>
        <taxon>Comamonadaceae</taxon>
        <taxon>Xenophilus</taxon>
    </lineage>
</organism>
<evidence type="ECO:0000313" key="2">
    <source>
        <dbReference type="EMBL" id="MDA7416675.1"/>
    </source>
</evidence>
<dbReference type="PANTHER" id="PTHR43031">
    <property type="entry name" value="FAD-DEPENDENT OXIDOREDUCTASE"/>
    <property type="match status" value="1"/>
</dbReference>
<dbReference type="InterPro" id="IPR036873">
    <property type="entry name" value="Rhodanese-like_dom_sf"/>
</dbReference>
<dbReference type="CDD" id="cd00158">
    <property type="entry name" value="RHOD"/>
    <property type="match status" value="1"/>
</dbReference>
<accession>A0AAE3SZM3</accession>
<reference evidence="2" key="1">
    <citation type="submission" date="2023-01" db="EMBL/GenBank/DDBJ databases">
        <title>Xenophilus mangrovi sp. nov., isolated from soil of Mangrove nature reserve.</title>
        <authorList>
            <person name="Xu S."/>
            <person name="Liu Z."/>
            <person name="Xu Y."/>
        </authorList>
    </citation>
    <scope>NUCLEOTIDE SEQUENCE</scope>
    <source>
        <strain evidence="2">YW8</strain>
    </source>
</reference>
<comment type="caution">
    <text evidence="2">The sequence shown here is derived from an EMBL/GenBank/DDBJ whole genome shotgun (WGS) entry which is preliminary data.</text>
</comment>